<dbReference type="Proteomes" id="UP000529637">
    <property type="component" value="Unassembled WGS sequence"/>
</dbReference>
<dbReference type="InterPro" id="IPR037185">
    <property type="entry name" value="EmrE-like"/>
</dbReference>
<feature type="transmembrane region" description="Helical" evidence="1">
    <location>
        <begin position="92"/>
        <end position="111"/>
    </location>
</feature>
<dbReference type="SUPFAM" id="SSF103481">
    <property type="entry name" value="Multidrug resistance efflux transporter EmrE"/>
    <property type="match status" value="1"/>
</dbReference>
<evidence type="ECO:0000259" key="2">
    <source>
        <dbReference type="Pfam" id="PF00892"/>
    </source>
</evidence>
<feature type="transmembrane region" description="Helical" evidence="1">
    <location>
        <begin position="241"/>
        <end position="263"/>
    </location>
</feature>
<keyword evidence="1" id="KW-0472">Membrane</keyword>
<reference evidence="3 4" key="1">
    <citation type="submission" date="2020-06" db="EMBL/GenBank/DDBJ databases">
        <title>Schlegella sp. ID0723 isolated from air conditioner.</title>
        <authorList>
            <person name="Kim D.Y."/>
            <person name="Kim D.-U."/>
        </authorList>
    </citation>
    <scope>NUCLEOTIDE SEQUENCE [LARGE SCALE GENOMIC DNA]</scope>
    <source>
        <strain evidence="3 4">ID0723</strain>
    </source>
</reference>
<dbReference type="EMBL" id="JABWMJ010000001">
    <property type="protein sequence ID" value="NUZ04299.1"/>
    <property type="molecule type" value="Genomic_DNA"/>
</dbReference>
<dbReference type="InterPro" id="IPR000620">
    <property type="entry name" value="EamA_dom"/>
</dbReference>
<feature type="transmembrane region" description="Helical" evidence="1">
    <location>
        <begin position="151"/>
        <end position="170"/>
    </location>
</feature>
<feature type="transmembrane region" description="Helical" evidence="1">
    <location>
        <begin position="269"/>
        <end position="288"/>
    </location>
</feature>
<keyword evidence="1" id="KW-0812">Transmembrane</keyword>
<evidence type="ECO:0000256" key="1">
    <source>
        <dbReference type="SAM" id="Phobius"/>
    </source>
</evidence>
<keyword evidence="1" id="KW-1133">Transmembrane helix</keyword>
<feature type="domain" description="EamA" evidence="2">
    <location>
        <begin position="7"/>
        <end position="134"/>
    </location>
</feature>
<dbReference type="AlphaFoldDB" id="A0A7Y6NJK6"/>
<gene>
    <name evidence="3" type="ORF">HQN59_00855</name>
</gene>
<organism evidence="3 4">
    <name type="scientific">Piscinibacter koreensis</name>
    <dbReference type="NCBI Taxonomy" id="2742824"/>
    <lineage>
        <taxon>Bacteria</taxon>
        <taxon>Pseudomonadati</taxon>
        <taxon>Pseudomonadota</taxon>
        <taxon>Betaproteobacteria</taxon>
        <taxon>Burkholderiales</taxon>
        <taxon>Sphaerotilaceae</taxon>
        <taxon>Piscinibacter</taxon>
    </lineage>
</organism>
<keyword evidence="4" id="KW-1185">Reference proteome</keyword>
<feature type="transmembrane region" description="Helical" evidence="1">
    <location>
        <begin position="65"/>
        <end position="86"/>
    </location>
</feature>
<sequence>MQRAGPVLALLFNAFVWGTSWWPLRFLEAHGVHPLWTTAIVFVLASAVIAAWRPAALGRLLGSRALWLLLLAAGTTNAAFNWGVVIGDVVRVVLLFYLMPVWSVLLARLVLHERLDAAAALRVALALAGAAIVLWPEQTGAGFALPWPRSLGDWLGVLGGFTFALNNVMLRREAAQPAEARALAMFAGAALVPGLLAGLLAIDDPSVRLHAVGADAAAMVLALTVGFLASNLALQYGAARLPAYLTAVVMLTEVLFASISSALLGASAWSLQLGAGGALIVLAALLAATSPAQEAQAG</sequence>
<feature type="transmembrane region" description="Helical" evidence="1">
    <location>
        <begin position="214"/>
        <end position="234"/>
    </location>
</feature>
<feature type="transmembrane region" description="Helical" evidence="1">
    <location>
        <begin position="182"/>
        <end position="202"/>
    </location>
</feature>
<feature type="transmembrane region" description="Helical" evidence="1">
    <location>
        <begin position="118"/>
        <end position="136"/>
    </location>
</feature>
<feature type="transmembrane region" description="Helical" evidence="1">
    <location>
        <begin position="34"/>
        <end position="53"/>
    </location>
</feature>
<accession>A0A7Y6NJK6</accession>
<dbReference type="Pfam" id="PF00892">
    <property type="entry name" value="EamA"/>
    <property type="match status" value="1"/>
</dbReference>
<comment type="caution">
    <text evidence="3">The sequence shown here is derived from an EMBL/GenBank/DDBJ whole genome shotgun (WGS) entry which is preliminary data.</text>
</comment>
<proteinExistence type="predicted"/>
<name>A0A7Y6NJK6_9BURK</name>
<protein>
    <submittedName>
        <fullName evidence="3">DMT family transporter</fullName>
    </submittedName>
</protein>
<dbReference type="PANTHER" id="PTHR22911:SF79">
    <property type="entry name" value="MOBA-LIKE NTP TRANSFERASE DOMAIN-CONTAINING PROTEIN"/>
    <property type="match status" value="1"/>
</dbReference>
<evidence type="ECO:0000313" key="3">
    <source>
        <dbReference type="EMBL" id="NUZ04299.1"/>
    </source>
</evidence>
<dbReference type="GO" id="GO:0016020">
    <property type="term" value="C:membrane"/>
    <property type="evidence" value="ECO:0007669"/>
    <property type="project" value="InterPro"/>
</dbReference>
<dbReference type="PANTHER" id="PTHR22911">
    <property type="entry name" value="ACYL-MALONYL CONDENSING ENZYME-RELATED"/>
    <property type="match status" value="1"/>
</dbReference>
<evidence type="ECO:0000313" key="4">
    <source>
        <dbReference type="Proteomes" id="UP000529637"/>
    </source>
</evidence>